<keyword evidence="4" id="KW-1185">Reference proteome</keyword>
<dbReference type="AlphaFoldDB" id="A0AAV0U436"/>
<reference evidence="3" key="1">
    <citation type="submission" date="2022-12" db="EMBL/GenBank/DDBJ databases">
        <authorList>
            <person name="Webb A."/>
        </authorList>
    </citation>
    <scope>NUCLEOTIDE SEQUENCE</scope>
    <source>
        <strain evidence="3">Pd1</strain>
    </source>
</reference>
<dbReference type="EMBL" id="CANTFM010000897">
    <property type="protein sequence ID" value="CAI5731367.1"/>
    <property type="molecule type" value="Genomic_DNA"/>
</dbReference>
<proteinExistence type="predicted"/>
<sequence>MTMTSGVTDTRCDSMITEKPISSDKPGFEFDHDFDAIRAEYQQCVTECEEVEVHIARLSNEMAQLEEQLRPVELTMERP</sequence>
<gene>
    <name evidence="3" type="ORF">PDE001_LOCUS4783</name>
</gene>
<accession>A0AAV0U436</accession>
<feature type="region of interest" description="Disordered" evidence="2">
    <location>
        <begin position="1"/>
        <end position="24"/>
    </location>
</feature>
<evidence type="ECO:0000313" key="4">
    <source>
        <dbReference type="Proteomes" id="UP001162029"/>
    </source>
</evidence>
<keyword evidence="1" id="KW-0175">Coiled coil</keyword>
<feature type="coiled-coil region" evidence="1">
    <location>
        <begin position="48"/>
        <end position="75"/>
    </location>
</feature>
<evidence type="ECO:0000256" key="2">
    <source>
        <dbReference type="SAM" id="MobiDB-lite"/>
    </source>
</evidence>
<name>A0AAV0U436_9STRA</name>
<evidence type="ECO:0000313" key="3">
    <source>
        <dbReference type="EMBL" id="CAI5731367.1"/>
    </source>
</evidence>
<evidence type="ECO:0000256" key="1">
    <source>
        <dbReference type="SAM" id="Coils"/>
    </source>
</evidence>
<protein>
    <submittedName>
        <fullName evidence="3">Uncharacterized protein</fullName>
    </submittedName>
</protein>
<organism evidence="3 4">
    <name type="scientific">Peronospora destructor</name>
    <dbReference type="NCBI Taxonomy" id="86335"/>
    <lineage>
        <taxon>Eukaryota</taxon>
        <taxon>Sar</taxon>
        <taxon>Stramenopiles</taxon>
        <taxon>Oomycota</taxon>
        <taxon>Peronosporomycetes</taxon>
        <taxon>Peronosporales</taxon>
        <taxon>Peronosporaceae</taxon>
        <taxon>Peronospora</taxon>
    </lineage>
</organism>
<comment type="caution">
    <text evidence="3">The sequence shown here is derived from an EMBL/GenBank/DDBJ whole genome shotgun (WGS) entry which is preliminary data.</text>
</comment>
<dbReference type="Proteomes" id="UP001162029">
    <property type="component" value="Unassembled WGS sequence"/>
</dbReference>